<keyword evidence="2" id="KW-1185">Reference proteome</keyword>
<accession>A0ABZ2C0F0</accession>
<sequence length="108" mass="11958">MICDPDLARDVGVPASSAAALSRSSTQFNQVSLLLAILFRDKPNDEMKFPRRFSTVRRGFQFIQCPLGVLGEQLSNRLSANGSAPAGRENVIRQNWCFEDDPAPTMDQ</sequence>
<name>A0ABZ2C0F0_9RHOB</name>
<dbReference type="Proteomes" id="UP001318682">
    <property type="component" value="Chromosome"/>
</dbReference>
<organism evidence="1 2">
    <name type="scientific">Roseobacter fucihabitans</name>
    <dbReference type="NCBI Taxonomy" id="1537242"/>
    <lineage>
        <taxon>Bacteria</taxon>
        <taxon>Pseudomonadati</taxon>
        <taxon>Pseudomonadota</taxon>
        <taxon>Alphaproteobacteria</taxon>
        <taxon>Rhodobacterales</taxon>
        <taxon>Roseobacteraceae</taxon>
        <taxon>Roseobacter</taxon>
    </lineage>
</organism>
<dbReference type="EMBL" id="CP143423">
    <property type="protein sequence ID" value="WVX50817.1"/>
    <property type="molecule type" value="Genomic_DNA"/>
</dbReference>
<proteinExistence type="predicted"/>
<protein>
    <submittedName>
        <fullName evidence="1">Uncharacterized protein</fullName>
    </submittedName>
</protein>
<evidence type="ECO:0000313" key="2">
    <source>
        <dbReference type="Proteomes" id="UP001318682"/>
    </source>
</evidence>
<gene>
    <name evidence="1" type="ORF">ROLI_039170</name>
</gene>
<reference evidence="2" key="1">
    <citation type="submission" date="2024-01" db="EMBL/GenBank/DDBJ databases">
        <title>Roseobacter fucihabitans sp. nov., isolated from the brown alga Fucus spiralis.</title>
        <authorList>
            <person name="Hahnke S."/>
            <person name="Berger M."/>
            <person name="Schlingloff A."/>
            <person name="Athale I."/>
            <person name="Neumann-Schaal M."/>
            <person name="Adenaya A."/>
            <person name="Poehlein A."/>
            <person name="Daniel R."/>
            <person name="Pertersen J."/>
            <person name="Brinkhoff T."/>
        </authorList>
    </citation>
    <scope>NUCLEOTIDE SEQUENCE [LARGE SCALE GENOMIC DNA]</scope>
    <source>
        <strain evidence="2">B14</strain>
    </source>
</reference>
<evidence type="ECO:0000313" key="1">
    <source>
        <dbReference type="EMBL" id="WVX50817.1"/>
    </source>
</evidence>